<evidence type="ECO:0000259" key="7">
    <source>
        <dbReference type="Pfam" id="PF01077"/>
    </source>
</evidence>
<evidence type="ECO:0000256" key="1">
    <source>
        <dbReference type="ARBA" id="ARBA00022485"/>
    </source>
</evidence>
<name>A0A4R4A8H6_MARGR</name>
<dbReference type="EMBL" id="SMDC01000007">
    <property type="protein sequence ID" value="TCW35177.1"/>
    <property type="molecule type" value="Genomic_DNA"/>
</dbReference>
<evidence type="ECO:0000256" key="5">
    <source>
        <dbReference type="ARBA" id="ARBA00023004"/>
    </source>
</evidence>
<dbReference type="InterPro" id="IPR006066">
    <property type="entry name" value="NO2/SO3_Rdtase_FeS/sirohaem_BS"/>
</dbReference>
<comment type="caution">
    <text evidence="9">The sequence shown here is derived from an EMBL/GenBank/DDBJ whole genome shotgun (WGS) entry which is preliminary data.</text>
</comment>
<dbReference type="AlphaFoldDB" id="A0A4R4A8H6"/>
<protein>
    <submittedName>
        <fullName evidence="9">Sulfite reductase (NADPH) hemoprotein beta-component</fullName>
    </submittedName>
</protein>
<evidence type="ECO:0000256" key="2">
    <source>
        <dbReference type="ARBA" id="ARBA00022617"/>
    </source>
</evidence>
<evidence type="ECO:0000256" key="4">
    <source>
        <dbReference type="ARBA" id="ARBA00023002"/>
    </source>
</evidence>
<keyword evidence="2" id="KW-0349">Heme</keyword>
<reference evidence="9 10" key="1">
    <citation type="submission" date="2019-03" db="EMBL/GenBank/DDBJ databases">
        <title>Genomic Encyclopedia of Type Strains, Phase IV (KMG-IV): sequencing the most valuable type-strain genomes for metagenomic binning, comparative biology and taxonomic classification.</title>
        <authorList>
            <person name="Goeker M."/>
        </authorList>
    </citation>
    <scope>NUCLEOTIDE SEQUENCE [LARGE SCALE GENOMIC DNA]</scope>
    <source>
        <strain evidence="9 10">DSM 203</strain>
    </source>
</reference>
<dbReference type="GO" id="GO:0046872">
    <property type="term" value="F:metal ion binding"/>
    <property type="evidence" value="ECO:0007669"/>
    <property type="project" value="UniProtKB-KW"/>
</dbReference>
<keyword evidence="3" id="KW-0479">Metal-binding</keyword>
<keyword evidence="1" id="KW-0004">4Fe-4S</keyword>
<evidence type="ECO:0000256" key="6">
    <source>
        <dbReference type="ARBA" id="ARBA00023014"/>
    </source>
</evidence>
<evidence type="ECO:0000313" key="10">
    <source>
        <dbReference type="Proteomes" id="UP000295247"/>
    </source>
</evidence>
<dbReference type="Pfam" id="PF03460">
    <property type="entry name" value="NIR_SIR_ferr"/>
    <property type="match status" value="2"/>
</dbReference>
<dbReference type="Gene3D" id="3.30.413.10">
    <property type="entry name" value="Sulfite Reductase Hemoprotein, domain 1"/>
    <property type="match status" value="2"/>
</dbReference>
<organism evidence="9 10">
    <name type="scientific">Marichromatium gracile</name>
    <name type="common">Chromatium gracile</name>
    <dbReference type="NCBI Taxonomy" id="1048"/>
    <lineage>
        <taxon>Bacteria</taxon>
        <taxon>Pseudomonadati</taxon>
        <taxon>Pseudomonadota</taxon>
        <taxon>Gammaproteobacteria</taxon>
        <taxon>Chromatiales</taxon>
        <taxon>Chromatiaceae</taxon>
        <taxon>Marichromatium</taxon>
    </lineage>
</organism>
<feature type="domain" description="Nitrite/Sulfite reductase ferredoxin-like" evidence="8">
    <location>
        <begin position="51"/>
        <end position="111"/>
    </location>
</feature>
<proteinExistence type="predicted"/>
<feature type="domain" description="Nitrite/Sulfite reductase ferredoxin-like" evidence="8">
    <location>
        <begin position="321"/>
        <end position="390"/>
    </location>
</feature>
<dbReference type="InterPro" id="IPR005117">
    <property type="entry name" value="NiRdtase/SiRdtase_haem-b_fer"/>
</dbReference>
<dbReference type="InterPro" id="IPR036136">
    <property type="entry name" value="Nit/Sulf_reduc_fer-like_dom_sf"/>
</dbReference>
<dbReference type="GO" id="GO:0016491">
    <property type="term" value="F:oxidoreductase activity"/>
    <property type="evidence" value="ECO:0007669"/>
    <property type="project" value="UniProtKB-KW"/>
</dbReference>
<dbReference type="GO" id="GO:0020037">
    <property type="term" value="F:heme binding"/>
    <property type="evidence" value="ECO:0007669"/>
    <property type="project" value="InterPro"/>
</dbReference>
<keyword evidence="4" id="KW-0560">Oxidoreductase</keyword>
<dbReference type="RefSeq" id="WP_132229929.1">
    <property type="nucleotide sequence ID" value="NZ_NRRH01000004.1"/>
</dbReference>
<dbReference type="GO" id="GO:0051539">
    <property type="term" value="F:4 iron, 4 sulfur cluster binding"/>
    <property type="evidence" value="ECO:0007669"/>
    <property type="project" value="UniProtKB-KW"/>
</dbReference>
<keyword evidence="5" id="KW-0408">Iron</keyword>
<evidence type="ECO:0000313" key="9">
    <source>
        <dbReference type="EMBL" id="TCW35177.1"/>
    </source>
</evidence>
<dbReference type="Pfam" id="PF01077">
    <property type="entry name" value="NIR_SIR"/>
    <property type="match status" value="2"/>
</dbReference>
<dbReference type="PANTHER" id="PTHR32439">
    <property type="entry name" value="FERREDOXIN--NITRITE REDUCTASE, CHLOROPLASTIC"/>
    <property type="match status" value="1"/>
</dbReference>
<evidence type="ECO:0000256" key="3">
    <source>
        <dbReference type="ARBA" id="ARBA00022723"/>
    </source>
</evidence>
<dbReference type="InterPro" id="IPR051329">
    <property type="entry name" value="NIR_SIR_4Fe-4S"/>
</dbReference>
<dbReference type="InterPro" id="IPR045854">
    <property type="entry name" value="NO2/SO3_Rdtase_4Fe4S_sf"/>
</dbReference>
<keyword evidence="6" id="KW-0411">Iron-sulfur</keyword>
<accession>A0A4R4A8H6</accession>
<gene>
    <name evidence="9" type="ORF">EDC29_107120</name>
</gene>
<feature type="domain" description="Nitrite/sulphite reductase 4Fe-4S" evidence="7">
    <location>
        <begin position="403"/>
        <end position="543"/>
    </location>
</feature>
<dbReference type="SUPFAM" id="SSF55124">
    <property type="entry name" value="Nitrite/Sulfite reductase N-terminal domain-like"/>
    <property type="match status" value="2"/>
</dbReference>
<dbReference type="Gene3D" id="3.90.480.10">
    <property type="entry name" value="Sulfite Reductase Hemoprotein,Domain 2"/>
    <property type="match status" value="1"/>
</dbReference>
<sequence length="553" mass="59986">MTEQTPAAPLDPRRRVEHFRDLTRDYLDGRLSEEAFRPLRLMHGLYRLRETTMLRVAVRDGRLDAAQLRALARIAHRRGLGGVRLTTRQNLQFSGPAIAEVPEILAELAEVGLSSFMTSGGCVRGITLDPLAGVACDELEDPRPWRALLDRWRETLPLASRLPGKFKIAINGAREDRVALAAHDLGLDLVRDARGELGFRVLVGGGLGRDARLAEELTGFLHWPHLLTYSEAVLRVHARDGGGARLRTLVRRIGMAAFADRVAREWAGLCDGPGTLDREQVAAAARRFAVAPVTAEAPAQPVATTGPADYRHWVATNVRAQRDPERAIVTLSTKGRDVLPGWLSAAQLEWLAGVVETASDDEARLTGAQQLVLPRVRRARLFELWAEARAQGLAEANVGLLTDLVACPGIRECDLAHGDPQSIAAAIRDRFQDRAALRDIGPLTLRISGCPNACVHHNLADIGIRGLRKQGGARYQVLIGGHGGRGARLGEPLGASFAAAEVPEVIDTLLGVHLQWRLPGEPFAGTVRRVGTAPFRAALELRAAAAPREVAHG</sequence>
<feature type="domain" description="Nitrite/sulphite reductase 4Fe-4S" evidence="7">
    <location>
        <begin position="119"/>
        <end position="266"/>
    </location>
</feature>
<dbReference type="Proteomes" id="UP000295247">
    <property type="component" value="Unassembled WGS sequence"/>
</dbReference>
<dbReference type="PROSITE" id="PS00365">
    <property type="entry name" value="NIR_SIR"/>
    <property type="match status" value="1"/>
</dbReference>
<dbReference type="InterPro" id="IPR006067">
    <property type="entry name" value="NO2/SO3_Rdtase_4Fe4S_dom"/>
</dbReference>
<dbReference type="SUPFAM" id="SSF56014">
    <property type="entry name" value="Nitrite and sulphite reductase 4Fe-4S domain-like"/>
    <property type="match status" value="2"/>
</dbReference>
<evidence type="ECO:0000259" key="8">
    <source>
        <dbReference type="Pfam" id="PF03460"/>
    </source>
</evidence>
<dbReference type="PANTHER" id="PTHR32439:SF9">
    <property type="entry name" value="BLR3264 PROTEIN"/>
    <property type="match status" value="1"/>
</dbReference>